<dbReference type="AlphaFoldDB" id="A0A1I7ZCU9"/>
<evidence type="ECO:0000313" key="2">
    <source>
        <dbReference type="WBParaSite" id="L893_g24886.t1"/>
    </source>
</evidence>
<name>A0A1I7ZCU9_9BILA</name>
<proteinExistence type="predicted"/>
<dbReference type="Proteomes" id="UP000095287">
    <property type="component" value="Unplaced"/>
</dbReference>
<dbReference type="WBParaSite" id="L893_g24886.t1">
    <property type="protein sequence ID" value="L893_g24886.t1"/>
    <property type="gene ID" value="L893_g24886"/>
</dbReference>
<evidence type="ECO:0000313" key="1">
    <source>
        <dbReference type="Proteomes" id="UP000095287"/>
    </source>
</evidence>
<protein>
    <submittedName>
        <fullName evidence="2">Ras-associating domain-containing protein</fullName>
    </submittedName>
</protein>
<reference evidence="2" key="1">
    <citation type="submission" date="2016-11" db="UniProtKB">
        <authorList>
            <consortium name="WormBaseParasite"/>
        </authorList>
    </citation>
    <scope>IDENTIFICATION</scope>
</reference>
<accession>A0A1I7ZCU9</accession>
<keyword evidence="1" id="KW-1185">Reference proteome</keyword>
<organism evidence="1 2">
    <name type="scientific">Steinernema glaseri</name>
    <dbReference type="NCBI Taxonomy" id="37863"/>
    <lineage>
        <taxon>Eukaryota</taxon>
        <taxon>Metazoa</taxon>
        <taxon>Ecdysozoa</taxon>
        <taxon>Nematoda</taxon>
        <taxon>Chromadorea</taxon>
        <taxon>Rhabditida</taxon>
        <taxon>Tylenchina</taxon>
        <taxon>Panagrolaimomorpha</taxon>
        <taxon>Strongyloidoidea</taxon>
        <taxon>Steinernematidae</taxon>
        <taxon>Steinernema</taxon>
    </lineage>
</organism>
<sequence>MPNFPDKRKFKTACLFDFPLFSSPATLARSDDKDPKPSALTTSGDSHQWERSLIVRTSLDIDDSVDHLLELSRCAEHHAVQNISPGTYRLRFDDVDTVIAVLRSLQSEENALQGVSIRRDWPPTEMDKRTAAEQKANWLNMHGANPRYYVDEVDLTVKQYAKPKLISRNLLIEGRLPEDPDDDCEFAAHFVEQLHLPAESIFSTRRLADSLLRVVFLNREAAVQVLHELQELGGVAGYSVCREWSREMMKTRTETLERCARLGGDFYVDEVDLSLREYRG</sequence>